<reference evidence="1 2" key="1">
    <citation type="submission" date="2016-08" db="EMBL/GenBank/DDBJ databases">
        <title>Characterization and recognition of Brachyspira hampsonii sp. nov., a novel intestinal spirochete that is pathogenic to pigs.</title>
        <authorList>
            <person name="Mirajkar N."/>
            <person name="La T."/>
            <person name="Phillips N."/>
            <person name="Hampson D."/>
            <person name="Gebhart C."/>
        </authorList>
    </citation>
    <scope>NUCLEOTIDE SEQUENCE [LARGE SCALE GENOMIC DNA]</scope>
    <source>
        <strain evidence="1 2">P280/1</strain>
    </source>
</reference>
<dbReference type="RefSeq" id="WP_069727333.1">
    <property type="nucleotide sequence ID" value="NZ_MDCO01000012.1"/>
</dbReference>
<dbReference type="EMBL" id="MDCO01000012">
    <property type="protein sequence ID" value="OEJ14040.1"/>
    <property type="molecule type" value="Genomic_DNA"/>
</dbReference>
<dbReference type="AlphaFoldDB" id="A0A1E5NCY5"/>
<proteinExistence type="predicted"/>
<comment type="caution">
    <text evidence="1">The sequence shown here is derived from an EMBL/GenBank/DDBJ whole genome shotgun (WGS) entry which is preliminary data.</text>
</comment>
<name>A0A1E5NCY5_9SPIR</name>
<gene>
    <name evidence="1" type="ORF">BFL38_04715</name>
</gene>
<dbReference type="Proteomes" id="UP000095247">
    <property type="component" value="Unassembled WGS sequence"/>
</dbReference>
<protein>
    <submittedName>
        <fullName evidence="1">Uncharacterized protein</fullName>
    </submittedName>
</protein>
<evidence type="ECO:0000313" key="1">
    <source>
        <dbReference type="EMBL" id="OEJ14040.1"/>
    </source>
</evidence>
<evidence type="ECO:0000313" key="2">
    <source>
        <dbReference type="Proteomes" id="UP000095247"/>
    </source>
</evidence>
<accession>A0A1E5NCY5</accession>
<organism evidence="1 2">
    <name type="scientific">Brachyspira hampsonii</name>
    <dbReference type="NCBI Taxonomy" id="1287055"/>
    <lineage>
        <taxon>Bacteria</taxon>
        <taxon>Pseudomonadati</taxon>
        <taxon>Spirochaetota</taxon>
        <taxon>Spirochaetia</taxon>
        <taxon>Brachyspirales</taxon>
        <taxon>Brachyspiraceae</taxon>
        <taxon>Brachyspira</taxon>
    </lineage>
</organism>
<sequence>MEQYIINNLPDILKNNIDTLKNTSKDFSNKNNIQYMTESKINVINFDKVVIEYKNKYCIENLTKSNDALYISNENYYFIEFKNGKLKNNIIQFNGKMKGEIKGQLDINQYINTNFEGNINGILFYINGTIENNKFSGYVKSTFNGHIDGSDIDNNNNIKSKFNGTIKANLDGYINYINIENDLKEKIYDSIFILSNISKELKPNIIESTKNNTIYILVYNEKKNSTNKIWNNVKKQAKQNTSFINFPRINNLKNYILKDINYYTEKEFDNFIEKEFI</sequence>